<dbReference type="GO" id="GO:0003700">
    <property type="term" value="F:DNA-binding transcription factor activity"/>
    <property type="evidence" value="ECO:0007669"/>
    <property type="project" value="InterPro"/>
</dbReference>
<evidence type="ECO:0008006" key="5">
    <source>
        <dbReference type="Google" id="ProtNLM"/>
    </source>
</evidence>
<feature type="region of interest" description="Disordered" evidence="2">
    <location>
        <begin position="103"/>
        <end position="123"/>
    </location>
</feature>
<evidence type="ECO:0000256" key="2">
    <source>
        <dbReference type="SAM" id="MobiDB-lite"/>
    </source>
</evidence>
<dbReference type="Proteomes" id="UP000593564">
    <property type="component" value="Unassembled WGS sequence"/>
</dbReference>
<reference evidence="3 4" key="2">
    <citation type="submission" date="2020-07" db="EMBL/GenBank/DDBJ databases">
        <title>Genome assembly of wild tea tree DASZ reveals pedigree and selection history of tea varieties.</title>
        <authorList>
            <person name="Zhang W."/>
        </authorList>
    </citation>
    <scope>NUCLEOTIDE SEQUENCE [LARGE SCALE GENOMIC DNA]</scope>
    <source>
        <strain evidence="4">cv. G240</strain>
        <tissue evidence="3">Leaf</tissue>
    </source>
</reference>
<keyword evidence="1" id="KW-0238">DNA-binding</keyword>
<reference evidence="4" key="1">
    <citation type="journal article" date="2020" name="Nat. Commun.">
        <title>Genome assembly of wild tea tree DASZ reveals pedigree and selection history of tea varieties.</title>
        <authorList>
            <person name="Zhang W."/>
            <person name="Zhang Y."/>
            <person name="Qiu H."/>
            <person name="Guo Y."/>
            <person name="Wan H."/>
            <person name="Zhang X."/>
            <person name="Scossa F."/>
            <person name="Alseekh S."/>
            <person name="Zhang Q."/>
            <person name="Wang P."/>
            <person name="Xu L."/>
            <person name="Schmidt M.H."/>
            <person name="Jia X."/>
            <person name="Li D."/>
            <person name="Zhu A."/>
            <person name="Guo F."/>
            <person name="Chen W."/>
            <person name="Ni D."/>
            <person name="Usadel B."/>
            <person name="Fernie A.R."/>
            <person name="Wen W."/>
        </authorList>
    </citation>
    <scope>NUCLEOTIDE SEQUENCE [LARGE SCALE GENOMIC DNA]</scope>
    <source>
        <strain evidence="4">cv. G240</strain>
    </source>
</reference>
<evidence type="ECO:0000313" key="4">
    <source>
        <dbReference type="Proteomes" id="UP000593564"/>
    </source>
</evidence>
<dbReference type="AlphaFoldDB" id="A0A7J7GVB9"/>
<organism evidence="3 4">
    <name type="scientific">Camellia sinensis</name>
    <name type="common">Tea plant</name>
    <name type="synonym">Thea sinensis</name>
    <dbReference type="NCBI Taxonomy" id="4442"/>
    <lineage>
        <taxon>Eukaryota</taxon>
        <taxon>Viridiplantae</taxon>
        <taxon>Streptophyta</taxon>
        <taxon>Embryophyta</taxon>
        <taxon>Tracheophyta</taxon>
        <taxon>Spermatophyta</taxon>
        <taxon>Magnoliopsida</taxon>
        <taxon>eudicotyledons</taxon>
        <taxon>Gunneridae</taxon>
        <taxon>Pentapetalae</taxon>
        <taxon>asterids</taxon>
        <taxon>Ericales</taxon>
        <taxon>Theaceae</taxon>
        <taxon>Camellia</taxon>
    </lineage>
</organism>
<evidence type="ECO:0000256" key="1">
    <source>
        <dbReference type="ARBA" id="ARBA00023125"/>
    </source>
</evidence>
<dbReference type="GO" id="GO:0003677">
    <property type="term" value="F:DNA binding"/>
    <property type="evidence" value="ECO:0007669"/>
    <property type="project" value="UniProtKB-KW"/>
</dbReference>
<name>A0A7J7GVB9_CAMSI</name>
<sequence length="123" mass="13408">MSLYSWKSSNSGFGSNCLGMFENLGGFSENWGGGSMSLSQSLVLDREGGELVKTPPVRVGKKSGASEEKVMAALKSHSEAERRRRERINAHLRHASRPHGQSYIACGSYKPSETTEENCNGIQ</sequence>
<dbReference type="PANTHER" id="PTHR45844">
    <property type="entry name" value="TRANSCRIPTION FACTOR BHLH30"/>
    <property type="match status" value="1"/>
</dbReference>
<dbReference type="EMBL" id="JACBKZ010000008">
    <property type="protein sequence ID" value="KAF5943891.1"/>
    <property type="molecule type" value="Genomic_DNA"/>
</dbReference>
<comment type="caution">
    <text evidence="3">The sequence shown here is derived from an EMBL/GenBank/DDBJ whole genome shotgun (WGS) entry which is preliminary data.</text>
</comment>
<dbReference type="PANTHER" id="PTHR45844:SF9">
    <property type="entry name" value="OS09G0463900 PROTEIN"/>
    <property type="match status" value="1"/>
</dbReference>
<accession>A0A7J7GVB9</accession>
<protein>
    <recommendedName>
        <fullName evidence="5">BHLH domain-containing protein</fullName>
    </recommendedName>
</protein>
<evidence type="ECO:0000313" key="3">
    <source>
        <dbReference type="EMBL" id="KAF5943891.1"/>
    </source>
</evidence>
<dbReference type="InterPro" id="IPR045847">
    <property type="entry name" value="AIG1-like"/>
</dbReference>
<proteinExistence type="predicted"/>
<keyword evidence="4" id="KW-1185">Reference proteome</keyword>
<gene>
    <name evidence="3" type="ORF">HYC85_017968</name>
</gene>